<sequence>MSVPRSRSRLPNICIDFRRDASQTTHRIRLPAIPKKRTALPGPRGHQPTDVPWSSLFALLVPHLPLQSAAVCGLHALPQRHACTG</sequence>
<evidence type="ECO:0000313" key="2">
    <source>
        <dbReference type="Proteomes" id="UP000310108"/>
    </source>
</evidence>
<dbReference type="AlphaFoldDB" id="A0A4U6XKB4"/>
<name>A0A4U6XKB4_9PEZI</name>
<dbReference type="Proteomes" id="UP000310108">
    <property type="component" value="Unassembled WGS sequence"/>
</dbReference>
<reference evidence="1 2" key="1">
    <citation type="journal article" date="2019" name="PLoS ONE">
        <title>Comparative genome analysis indicates high evolutionary potential of pathogenicity genes in Colletotrichum tanaceti.</title>
        <authorList>
            <person name="Lelwala R.V."/>
            <person name="Korhonen P.K."/>
            <person name="Young N.D."/>
            <person name="Scott J.B."/>
            <person name="Ades P.A."/>
            <person name="Gasser R.B."/>
            <person name="Taylor P.W.J."/>
        </authorList>
    </citation>
    <scope>NUCLEOTIDE SEQUENCE [LARGE SCALE GENOMIC DNA]</scope>
    <source>
        <strain evidence="1">BRIP57314</strain>
    </source>
</reference>
<keyword evidence="2" id="KW-1185">Reference proteome</keyword>
<protein>
    <submittedName>
        <fullName evidence="1">Uncharacterized protein</fullName>
    </submittedName>
</protein>
<comment type="caution">
    <text evidence="1">The sequence shown here is derived from an EMBL/GenBank/DDBJ whole genome shotgun (WGS) entry which is preliminary data.</text>
</comment>
<accession>A0A4U6XKB4</accession>
<evidence type="ECO:0000313" key="1">
    <source>
        <dbReference type="EMBL" id="TKW56102.1"/>
    </source>
</evidence>
<gene>
    <name evidence="1" type="ORF">CTA1_8272</name>
</gene>
<proteinExistence type="predicted"/>
<organism evidence="1 2">
    <name type="scientific">Colletotrichum tanaceti</name>
    <dbReference type="NCBI Taxonomy" id="1306861"/>
    <lineage>
        <taxon>Eukaryota</taxon>
        <taxon>Fungi</taxon>
        <taxon>Dikarya</taxon>
        <taxon>Ascomycota</taxon>
        <taxon>Pezizomycotina</taxon>
        <taxon>Sordariomycetes</taxon>
        <taxon>Hypocreomycetidae</taxon>
        <taxon>Glomerellales</taxon>
        <taxon>Glomerellaceae</taxon>
        <taxon>Colletotrichum</taxon>
        <taxon>Colletotrichum destructivum species complex</taxon>
    </lineage>
</organism>
<dbReference type="EMBL" id="PJEX01000077">
    <property type="protein sequence ID" value="TKW56102.1"/>
    <property type="molecule type" value="Genomic_DNA"/>
</dbReference>